<organism evidence="3 4">
    <name type="scientific">Leifsonella bigeumensis</name>
    <dbReference type="NCBI Taxonomy" id="433643"/>
    <lineage>
        <taxon>Bacteria</taxon>
        <taxon>Bacillati</taxon>
        <taxon>Actinomycetota</taxon>
        <taxon>Actinomycetes</taxon>
        <taxon>Micrococcales</taxon>
        <taxon>Microbacteriaceae</taxon>
        <taxon>Leifsonella</taxon>
    </lineage>
</organism>
<name>A0ABP7FY89_9MICO</name>
<evidence type="ECO:0008006" key="5">
    <source>
        <dbReference type="Google" id="ProtNLM"/>
    </source>
</evidence>
<keyword evidence="4" id="KW-1185">Reference proteome</keyword>
<reference evidence="4" key="1">
    <citation type="journal article" date="2019" name="Int. J. Syst. Evol. Microbiol.">
        <title>The Global Catalogue of Microorganisms (GCM) 10K type strain sequencing project: providing services to taxonomists for standard genome sequencing and annotation.</title>
        <authorList>
            <consortium name="The Broad Institute Genomics Platform"/>
            <consortium name="The Broad Institute Genome Sequencing Center for Infectious Disease"/>
            <person name="Wu L."/>
            <person name="Ma J."/>
        </authorList>
    </citation>
    <scope>NUCLEOTIDE SEQUENCE [LARGE SCALE GENOMIC DNA]</scope>
    <source>
        <strain evidence="4">JCM 16949</strain>
    </source>
</reference>
<evidence type="ECO:0000313" key="3">
    <source>
        <dbReference type="EMBL" id="GAA3750028.1"/>
    </source>
</evidence>
<dbReference type="RefSeq" id="WP_344757614.1">
    <property type="nucleotide sequence ID" value="NZ_BAABAE010000005.1"/>
</dbReference>
<feature type="region of interest" description="Disordered" evidence="1">
    <location>
        <begin position="1"/>
        <end position="41"/>
    </location>
</feature>
<gene>
    <name evidence="3" type="ORF">GCM10022239_26700</name>
</gene>
<keyword evidence="2" id="KW-0812">Transmembrane</keyword>
<dbReference type="Proteomes" id="UP001501004">
    <property type="component" value="Unassembled WGS sequence"/>
</dbReference>
<keyword evidence="2" id="KW-0472">Membrane</keyword>
<feature type="transmembrane region" description="Helical" evidence="2">
    <location>
        <begin position="47"/>
        <end position="68"/>
    </location>
</feature>
<sequence>MGADPDDEALSWAGETDPTHVAAPASTKDAAKAAPPTGEAKTGLGSVLLIVFGILAGIYLLYAIGWGIHAFSHSVPVAGVFPVIMYQLGEFLAIVSPFLWAGAVWLLLRKPAWRLFWLFVGVLVLAPWPFILGG</sequence>
<comment type="caution">
    <text evidence="3">The sequence shown here is derived from an EMBL/GenBank/DDBJ whole genome shotgun (WGS) entry which is preliminary data.</text>
</comment>
<evidence type="ECO:0000256" key="2">
    <source>
        <dbReference type="SAM" id="Phobius"/>
    </source>
</evidence>
<dbReference type="EMBL" id="BAABAE010000005">
    <property type="protein sequence ID" value="GAA3750028.1"/>
    <property type="molecule type" value="Genomic_DNA"/>
</dbReference>
<accession>A0ABP7FY89</accession>
<feature type="compositionally biased region" description="Low complexity" evidence="1">
    <location>
        <begin position="22"/>
        <end position="37"/>
    </location>
</feature>
<evidence type="ECO:0000256" key="1">
    <source>
        <dbReference type="SAM" id="MobiDB-lite"/>
    </source>
</evidence>
<feature type="transmembrane region" description="Helical" evidence="2">
    <location>
        <begin position="115"/>
        <end position="132"/>
    </location>
</feature>
<evidence type="ECO:0000313" key="4">
    <source>
        <dbReference type="Proteomes" id="UP001501004"/>
    </source>
</evidence>
<protein>
    <recommendedName>
        <fullName evidence="5">DNA polymerase III subunit gamma/tau</fullName>
    </recommendedName>
</protein>
<keyword evidence="2" id="KW-1133">Transmembrane helix</keyword>
<feature type="transmembrane region" description="Helical" evidence="2">
    <location>
        <begin position="88"/>
        <end position="108"/>
    </location>
</feature>
<proteinExistence type="predicted"/>